<gene>
    <name evidence="5" type="primary">LOC115623027</name>
</gene>
<name>A0A6J2TDJ6_DROLE</name>
<dbReference type="Pfam" id="PF24103">
    <property type="entry name" value="NT_N"/>
    <property type="match status" value="1"/>
</dbReference>
<feature type="compositionally biased region" description="Low complexity" evidence="1">
    <location>
        <begin position="262"/>
        <end position="276"/>
    </location>
</feature>
<dbReference type="AlphaFoldDB" id="A0A6J2TDJ6"/>
<evidence type="ECO:0000313" key="4">
    <source>
        <dbReference type="Proteomes" id="UP000504634"/>
    </source>
</evidence>
<feature type="compositionally biased region" description="Basic residues" evidence="1">
    <location>
        <begin position="285"/>
        <end position="294"/>
    </location>
</feature>
<keyword evidence="4" id="KW-1185">Reference proteome</keyword>
<evidence type="ECO:0000256" key="2">
    <source>
        <dbReference type="SAM" id="SignalP"/>
    </source>
</evidence>
<dbReference type="InterPro" id="IPR056200">
    <property type="entry name" value="NT_N"/>
</dbReference>
<keyword evidence="2" id="KW-0732">Signal</keyword>
<dbReference type="GeneID" id="115623027"/>
<accession>A0A6J2TDJ6</accession>
<proteinExistence type="predicted"/>
<evidence type="ECO:0000256" key="1">
    <source>
        <dbReference type="SAM" id="MobiDB-lite"/>
    </source>
</evidence>
<feature type="domain" description="Neurotrophin 1 N-terminal" evidence="3">
    <location>
        <begin position="90"/>
        <end position="180"/>
    </location>
</feature>
<dbReference type="CTD" id="38558"/>
<dbReference type="Proteomes" id="UP000504634">
    <property type="component" value="Unplaced"/>
</dbReference>
<sequence>MKAGRSFHCLFWALLYCVLYLVSANEDELMDFDFTDTKSGVADWNYLDDELSSQQTQAKQDQQKLESNMLDFTVEMEDADAQNKVPPFDWRERALRYALSKALTDRALRQKFVEVMPILRVLSSQQRLALSALISAQMNAKHGHELRLEQVRMMFGDDKKLLLPIVYDLANLVKNSARKYINMGSDFAAAALLRTPMQIQKRKHVLTVEEQAEEDDTIGTIAVDAAAKPGEDDSSLEDFFDEMQSEVLDPQLINEALQGNVSKNSTNTTTTPMASTRKTSSMSKSHGKRVRRAAKSSEFVHKLTRSVPLSANEEDLLRGAAGRTIQLNTTAFLQPSENTRQIMPTNATQSYVEVEDLAFAGLNGTELELNANDRTDQAQEEPLPSPEELIAGPRYRFNKVHGMRPSQKVPIKRKRLQPSSRGRPKPAASSYSPAVTAAPRKCERFTSNMCIRTDDYPL</sequence>
<feature type="region of interest" description="Disordered" evidence="1">
    <location>
        <begin position="404"/>
        <end position="438"/>
    </location>
</feature>
<protein>
    <submittedName>
        <fullName evidence="5">Neurotrophin 1</fullName>
    </submittedName>
</protein>
<evidence type="ECO:0000313" key="5">
    <source>
        <dbReference type="RefSeq" id="XP_030373067.1"/>
    </source>
</evidence>
<dbReference type="OrthoDB" id="8197497at2759"/>
<feature type="signal peptide" evidence="2">
    <location>
        <begin position="1"/>
        <end position="24"/>
    </location>
</feature>
<organism evidence="4 5">
    <name type="scientific">Drosophila lebanonensis</name>
    <name type="common">Fruit fly</name>
    <name type="synonym">Scaptodrosophila lebanonensis</name>
    <dbReference type="NCBI Taxonomy" id="7225"/>
    <lineage>
        <taxon>Eukaryota</taxon>
        <taxon>Metazoa</taxon>
        <taxon>Ecdysozoa</taxon>
        <taxon>Arthropoda</taxon>
        <taxon>Hexapoda</taxon>
        <taxon>Insecta</taxon>
        <taxon>Pterygota</taxon>
        <taxon>Neoptera</taxon>
        <taxon>Endopterygota</taxon>
        <taxon>Diptera</taxon>
        <taxon>Brachycera</taxon>
        <taxon>Muscomorpha</taxon>
        <taxon>Ephydroidea</taxon>
        <taxon>Drosophilidae</taxon>
        <taxon>Scaptodrosophila</taxon>
    </lineage>
</organism>
<reference evidence="5" key="1">
    <citation type="submission" date="2025-08" db="UniProtKB">
        <authorList>
            <consortium name="RefSeq"/>
        </authorList>
    </citation>
    <scope>IDENTIFICATION</scope>
    <source>
        <strain evidence="5">11010-0011.00</strain>
        <tissue evidence="5">Whole body</tissue>
    </source>
</reference>
<dbReference type="RefSeq" id="XP_030373067.1">
    <property type="nucleotide sequence ID" value="XM_030517207.1"/>
</dbReference>
<evidence type="ECO:0000259" key="3">
    <source>
        <dbReference type="Pfam" id="PF24103"/>
    </source>
</evidence>
<feature type="chain" id="PRO_5026771096" evidence="2">
    <location>
        <begin position="25"/>
        <end position="458"/>
    </location>
</feature>
<feature type="region of interest" description="Disordered" evidence="1">
    <location>
        <begin position="262"/>
        <end position="296"/>
    </location>
</feature>